<name>A0ABX8W7U1_9LACO</name>
<proteinExistence type="predicted"/>
<organism evidence="1 2">
    <name type="scientific">Lactobacillus panisapium</name>
    <dbReference type="NCBI Taxonomy" id="2012495"/>
    <lineage>
        <taxon>Bacteria</taxon>
        <taxon>Bacillati</taxon>
        <taxon>Bacillota</taxon>
        <taxon>Bacilli</taxon>
        <taxon>Lactobacillales</taxon>
        <taxon>Lactobacillaceae</taxon>
        <taxon>Lactobacillus</taxon>
    </lineage>
</organism>
<evidence type="ECO:0000313" key="2">
    <source>
        <dbReference type="Proteomes" id="UP000826550"/>
    </source>
</evidence>
<dbReference type="EMBL" id="CP048268">
    <property type="protein sequence ID" value="QYN52916.1"/>
    <property type="molecule type" value="Genomic_DNA"/>
</dbReference>
<dbReference type="RefSeq" id="WP_220219743.1">
    <property type="nucleotide sequence ID" value="NZ_CP048268.1"/>
</dbReference>
<sequence>MSNLIAWLYSYAFKHKIGVLQIFTKPEYSSLSDKSKRLIIININWKNKKELPFIIGHEIGHILAGEPGLSNYCGTPLTPNERRADLFSLSLIFEYASNQYDSFDEPIQFIEQYGIPDRMLADTVNLYKRNSQLVF</sequence>
<accession>A0ABX8W7U1</accession>
<evidence type="ECO:0008006" key="3">
    <source>
        <dbReference type="Google" id="ProtNLM"/>
    </source>
</evidence>
<dbReference type="Proteomes" id="UP000826550">
    <property type="component" value="Chromosome"/>
</dbReference>
<evidence type="ECO:0000313" key="1">
    <source>
        <dbReference type="EMBL" id="QYN52916.1"/>
    </source>
</evidence>
<gene>
    <name evidence="1" type="ORF">GYM71_05565</name>
</gene>
<reference evidence="1 2" key="1">
    <citation type="submission" date="2020-01" db="EMBL/GenBank/DDBJ databases">
        <title>Vast differences in strain-level diversity in the gut microbiota of two closely related honey bee species.</title>
        <authorList>
            <person name="Ellegaard K.M."/>
            <person name="Suenami S."/>
            <person name="Miyazaki R."/>
            <person name="Engel P."/>
        </authorList>
    </citation>
    <scope>NUCLEOTIDE SEQUENCE [LARGE SCALE GENOMIC DNA]</scope>
    <source>
        <strain evidence="1 2">ESL0416</strain>
    </source>
</reference>
<protein>
    <recommendedName>
        <fullName evidence="3">IrrE N-terminal-like domain-containing protein</fullName>
    </recommendedName>
</protein>
<keyword evidence="2" id="KW-1185">Reference proteome</keyword>